<evidence type="ECO:0000313" key="2">
    <source>
        <dbReference type="Proteomes" id="UP000279833"/>
    </source>
</evidence>
<evidence type="ECO:0000313" key="1">
    <source>
        <dbReference type="EMBL" id="VDP02842.1"/>
    </source>
</evidence>
<name>A0A183JUB5_9TREM</name>
<protein>
    <submittedName>
        <fullName evidence="3">Myosin motor domain-containing protein</fullName>
    </submittedName>
</protein>
<evidence type="ECO:0000313" key="3">
    <source>
        <dbReference type="WBParaSite" id="SCUD_0000630601-mRNA-1"/>
    </source>
</evidence>
<dbReference type="Proteomes" id="UP000279833">
    <property type="component" value="Unassembled WGS sequence"/>
</dbReference>
<reference evidence="3" key="1">
    <citation type="submission" date="2016-06" db="UniProtKB">
        <authorList>
            <consortium name="WormBaseParasite"/>
        </authorList>
    </citation>
    <scope>IDENTIFICATION</scope>
</reference>
<proteinExistence type="predicted"/>
<dbReference type="EMBL" id="UZAK01013358">
    <property type="protein sequence ID" value="VDP02842.1"/>
    <property type="molecule type" value="Genomic_DNA"/>
</dbReference>
<organism evidence="3">
    <name type="scientific">Schistosoma curassoni</name>
    <dbReference type="NCBI Taxonomy" id="6186"/>
    <lineage>
        <taxon>Eukaryota</taxon>
        <taxon>Metazoa</taxon>
        <taxon>Spiralia</taxon>
        <taxon>Lophotrochozoa</taxon>
        <taxon>Platyhelminthes</taxon>
        <taxon>Trematoda</taxon>
        <taxon>Digenea</taxon>
        <taxon>Strigeidida</taxon>
        <taxon>Schistosomatoidea</taxon>
        <taxon>Schistosomatidae</taxon>
        <taxon>Schistosoma</taxon>
    </lineage>
</organism>
<gene>
    <name evidence="1" type="ORF">SCUD_LOCUS6306</name>
</gene>
<dbReference type="WBParaSite" id="SCUD_0000630601-mRNA-1">
    <property type="protein sequence ID" value="SCUD_0000630601-mRNA-1"/>
    <property type="gene ID" value="SCUD_0000630601"/>
</dbReference>
<dbReference type="AlphaFoldDB" id="A0A183JUB5"/>
<reference evidence="1 2" key="2">
    <citation type="submission" date="2018-11" db="EMBL/GenBank/DDBJ databases">
        <authorList>
            <consortium name="Pathogen Informatics"/>
        </authorList>
    </citation>
    <scope>NUCLEOTIDE SEQUENCE [LARGE SCALE GENOMIC DNA]</scope>
    <source>
        <strain evidence="1">Dakar</strain>
        <strain evidence="2">Dakar, Senegal</strain>
    </source>
</reference>
<keyword evidence="2" id="KW-1185">Reference proteome</keyword>
<sequence>MRSSQYMKPLHQTTHAAAAKKNNYQHCKTLIEQQISDDKNDKVKNHIDPQVSRQRFIVYLGYFTMTASSGEY</sequence>
<accession>A0A183JUB5</accession>